<reference evidence="3 4" key="1">
    <citation type="submission" date="2023-10" db="EMBL/GenBank/DDBJ databases">
        <title>complete genome sequence of Corynebacterium pseudokroppenstedtii P15-C1.</title>
        <authorList>
            <person name="Bruggemann H."/>
            <person name="Poehlein A."/>
        </authorList>
    </citation>
    <scope>NUCLEOTIDE SEQUENCE [LARGE SCALE GENOMIC DNA]</scope>
    <source>
        <strain evidence="3 4">P15_C1</strain>
    </source>
</reference>
<feature type="chain" id="PRO_5043457003" description="Secreted protein" evidence="2">
    <location>
        <begin position="29"/>
        <end position="195"/>
    </location>
</feature>
<dbReference type="EMBL" id="CP137757">
    <property type="protein sequence ID" value="WPF24683.1"/>
    <property type="molecule type" value="Genomic_DNA"/>
</dbReference>
<feature type="compositionally biased region" description="Low complexity" evidence="1">
    <location>
        <begin position="77"/>
        <end position="87"/>
    </location>
</feature>
<sequence length="195" mass="19838">MHNTHRRRSGFTRCAAIGVIAAAGFSLAACSSDGSSSAESSSETSSSTTSTSSDPTSDDKAATPGAQDSQVGDKAADGPAGWAAGDWSGHGRSLKIQPDGTGKFVGYYGAMGKDYDATVTVDSVNGDASNGTIMATVKSIEPQGNKYDGMLKPGTPITFTVEDGVATDSVIKTAVCDYDSPAYKATHSDRTECGA</sequence>
<protein>
    <recommendedName>
        <fullName evidence="5">Secreted protein</fullName>
    </recommendedName>
</protein>
<dbReference type="RefSeq" id="WP_204087529.1">
    <property type="nucleotide sequence ID" value="NZ_CP137757.1"/>
</dbReference>
<accession>A0AAU0Q0K0</accession>
<dbReference type="PROSITE" id="PS51257">
    <property type="entry name" value="PROKAR_LIPOPROTEIN"/>
    <property type="match status" value="1"/>
</dbReference>
<gene>
    <name evidence="3" type="ORF">Q0N40_09145</name>
</gene>
<feature type="compositionally biased region" description="Low complexity" evidence="1">
    <location>
        <begin position="30"/>
        <end position="55"/>
    </location>
</feature>
<organism evidence="3 4">
    <name type="scientific">Corynebacterium pseudokroppenstedtii</name>
    <dbReference type="NCBI Taxonomy" id="2804917"/>
    <lineage>
        <taxon>Bacteria</taxon>
        <taxon>Bacillati</taxon>
        <taxon>Actinomycetota</taxon>
        <taxon>Actinomycetes</taxon>
        <taxon>Mycobacteriales</taxon>
        <taxon>Corynebacteriaceae</taxon>
        <taxon>Corynebacterium</taxon>
    </lineage>
</organism>
<proteinExistence type="predicted"/>
<feature type="signal peptide" evidence="2">
    <location>
        <begin position="1"/>
        <end position="28"/>
    </location>
</feature>
<dbReference type="KEGG" id="cpsk:Q0N40_09145"/>
<evidence type="ECO:0000313" key="4">
    <source>
        <dbReference type="Proteomes" id="UP001174314"/>
    </source>
</evidence>
<evidence type="ECO:0000256" key="2">
    <source>
        <dbReference type="SAM" id="SignalP"/>
    </source>
</evidence>
<feature type="region of interest" description="Disordered" evidence="1">
    <location>
        <begin position="30"/>
        <end position="95"/>
    </location>
</feature>
<name>A0AAU0Q0K0_9CORY</name>
<keyword evidence="4" id="KW-1185">Reference proteome</keyword>
<keyword evidence="2" id="KW-0732">Signal</keyword>
<dbReference type="AlphaFoldDB" id="A0AAU0Q0K0"/>
<evidence type="ECO:0000313" key="3">
    <source>
        <dbReference type="EMBL" id="WPF24683.1"/>
    </source>
</evidence>
<dbReference type="Proteomes" id="UP001174314">
    <property type="component" value="Chromosome"/>
</dbReference>
<evidence type="ECO:0008006" key="5">
    <source>
        <dbReference type="Google" id="ProtNLM"/>
    </source>
</evidence>
<evidence type="ECO:0000256" key="1">
    <source>
        <dbReference type="SAM" id="MobiDB-lite"/>
    </source>
</evidence>